<accession>A0ABQ0U840</accession>
<evidence type="ECO:0000256" key="2">
    <source>
        <dbReference type="SAM" id="Phobius"/>
    </source>
</evidence>
<protein>
    <submittedName>
        <fullName evidence="3">Uncharacterized protein</fullName>
    </submittedName>
</protein>
<keyword evidence="2" id="KW-0472">Membrane</keyword>
<dbReference type="Proteomes" id="UP000321121">
    <property type="component" value="Unassembled WGS sequence"/>
</dbReference>
<evidence type="ECO:0000313" key="3">
    <source>
        <dbReference type="EMBL" id="GEK73888.1"/>
    </source>
</evidence>
<name>A0ABQ0U840_9GAMM</name>
<keyword evidence="2" id="KW-0812">Transmembrane</keyword>
<keyword evidence="4" id="KW-1185">Reference proteome</keyword>
<organism evidence="3 4">
    <name type="scientific">Halomonas halophila</name>
    <dbReference type="NCBI Taxonomy" id="29573"/>
    <lineage>
        <taxon>Bacteria</taxon>
        <taxon>Pseudomonadati</taxon>
        <taxon>Pseudomonadota</taxon>
        <taxon>Gammaproteobacteria</taxon>
        <taxon>Oceanospirillales</taxon>
        <taxon>Halomonadaceae</taxon>
        <taxon>Halomonas</taxon>
    </lineage>
</organism>
<dbReference type="EMBL" id="BJUS01000031">
    <property type="protein sequence ID" value="GEK73888.1"/>
    <property type="molecule type" value="Genomic_DNA"/>
</dbReference>
<evidence type="ECO:0000313" key="4">
    <source>
        <dbReference type="Proteomes" id="UP000321121"/>
    </source>
</evidence>
<feature type="region of interest" description="Disordered" evidence="1">
    <location>
        <begin position="85"/>
        <end position="129"/>
    </location>
</feature>
<comment type="caution">
    <text evidence="3">The sequence shown here is derived from an EMBL/GenBank/DDBJ whole genome shotgun (WGS) entry which is preliminary data.</text>
</comment>
<sequence length="244" mass="28032">MFEWLAQHRDVLVVFINLVTLAIWLVYAQLLYWGFRRQRRPRLLINRGKKRDIDALCIISNMSAESIFLEYIVADLETSRGTITVDVTDREQQYSEGDETRGNTTTHDGAPPERRHDPSAGRHDTRQGPLDSGDFLHIGTFSGLIHSIAELEGIEMAGHRPADDLVLHSLTIRLIGIYGPEDMPVGAERRFRLEDRGDQCALTPASWDTKRLASWRQRRRLRRLIQRLSAQRTDRLIGLSDHAR</sequence>
<feature type="compositionally biased region" description="Basic and acidic residues" evidence="1">
    <location>
        <begin position="87"/>
        <end position="101"/>
    </location>
</feature>
<reference evidence="3 4" key="1">
    <citation type="submission" date="2019-07" db="EMBL/GenBank/DDBJ databases">
        <title>Whole genome shotgun sequence of Halomonas halophila NBRC 102604.</title>
        <authorList>
            <person name="Hosoyama A."/>
            <person name="Uohara A."/>
            <person name="Ohji S."/>
            <person name="Ichikawa N."/>
        </authorList>
    </citation>
    <scope>NUCLEOTIDE SEQUENCE [LARGE SCALE GENOMIC DNA]</scope>
    <source>
        <strain evidence="3 4">NBRC 102604</strain>
    </source>
</reference>
<feature type="transmembrane region" description="Helical" evidence="2">
    <location>
        <begin position="12"/>
        <end position="35"/>
    </location>
</feature>
<proteinExistence type="predicted"/>
<feature type="compositionally biased region" description="Basic and acidic residues" evidence="1">
    <location>
        <begin position="110"/>
        <end position="126"/>
    </location>
</feature>
<dbReference type="RefSeq" id="WP_046080112.1">
    <property type="nucleotide sequence ID" value="NZ_BJUS01000031.1"/>
</dbReference>
<gene>
    <name evidence="3" type="ORF">HHA04nite_24320</name>
</gene>
<evidence type="ECO:0000256" key="1">
    <source>
        <dbReference type="SAM" id="MobiDB-lite"/>
    </source>
</evidence>
<keyword evidence="2" id="KW-1133">Transmembrane helix</keyword>